<name>A0AAE7RUG4_9CAUD</name>
<evidence type="ECO:0000313" key="2">
    <source>
        <dbReference type="EMBL" id="QWM88995.1"/>
    </source>
</evidence>
<organism evidence="2 3">
    <name type="scientific">uncultured phage cr49_1</name>
    <dbReference type="NCBI Taxonomy" id="2986402"/>
    <lineage>
        <taxon>Viruses</taxon>
        <taxon>Duplodnaviria</taxon>
        <taxon>Heunggongvirae</taxon>
        <taxon>Uroviricota</taxon>
        <taxon>Caudoviricetes</taxon>
        <taxon>Crassvirales</taxon>
        <taxon>Intestiviridae</taxon>
        <taxon>Crudevirinae</taxon>
        <taxon>Diorhovirus</taxon>
        <taxon>Diorhovirus copri</taxon>
    </lineage>
</organism>
<sequence length="73" mass="8535">MIWILLFCCIAFTLFFFDNLIMLVGNYITYSMAAIRNKTVTEVSKTVKIQSLISTILIIICSILWTTFIYLWN</sequence>
<proteinExistence type="predicted"/>
<dbReference type="RefSeq" id="YP_010358567.1">
    <property type="nucleotide sequence ID" value="NC_062764.1"/>
</dbReference>
<dbReference type="Proteomes" id="UP000827387">
    <property type="component" value="Segment"/>
</dbReference>
<dbReference type="GeneID" id="75691441"/>
<accession>A0AAE7RUG4</accession>
<keyword evidence="1" id="KW-1133">Transmembrane helix</keyword>
<dbReference type="EMBL" id="MZ130474">
    <property type="protein sequence ID" value="QWM88995.1"/>
    <property type="molecule type" value="Genomic_DNA"/>
</dbReference>
<reference evidence="2 3" key="1">
    <citation type="submission" date="2021-04" db="EMBL/GenBank/DDBJ databases">
        <authorList>
            <person name="Shkoporov A.N."/>
            <person name="Stockdale S.R."/>
            <person name="Guerin E."/>
            <person name="Ross R.P."/>
            <person name="Hill C."/>
        </authorList>
    </citation>
    <scope>NUCLEOTIDE SEQUENCE [LARGE SCALE GENOMIC DNA]</scope>
    <source>
        <strain evidence="3">cr49_1</strain>
    </source>
</reference>
<protein>
    <submittedName>
        <fullName evidence="2">Uncharacterized protein</fullName>
    </submittedName>
</protein>
<gene>
    <name evidence="2" type="primary">gp_05083</name>
</gene>
<feature type="transmembrane region" description="Helical" evidence="1">
    <location>
        <begin position="49"/>
        <end position="72"/>
    </location>
</feature>
<evidence type="ECO:0000313" key="3">
    <source>
        <dbReference type="Proteomes" id="UP000827387"/>
    </source>
</evidence>
<keyword evidence="1" id="KW-0472">Membrane</keyword>
<keyword evidence="1" id="KW-0812">Transmembrane</keyword>
<dbReference type="KEGG" id="vg:75691441"/>
<keyword evidence="3" id="KW-1185">Reference proteome</keyword>
<evidence type="ECO:0000256" key="1">
    <source>
        <dbReference type="SAM" id="Phobius"/>
    </source>
</evidence>